<protein>
    <recommendedName>
        <fullName evidence="4">Gasdermin pore forming domain-containing protein</fullName>
    </recommendedName>
</protein>
<dbReference type="OrthoDB" id="9944616at2759"/>
<evidence type="ECO:0000256" key="2">
    <source>
        <dbReference type="ARBA" id="ARBA00009279"/>
    </source>
</evidence>
<reference evidence="5" key="1">
    <citation type="submission" date="2021-01" db="EMBL/GenBank/DDBJ databases">
        <authorList>
            <person name="Zahm M."/>
            <person name="Roques C."/>
            <person name="Cabau C."/>
            <person name="Klopp C."/>
            <person name="Donnadieu C."/>
            <person name="Jouanno E."/>
            <person name="Lampietro C."/>
            <person name="Louis A."/>
            <person name="Herpin A."/>
            <person name="Echchiki A."/>
            <person name="Berthelot C."/>
            <person name="Parey E."/>
            <person name="Roest-Crollius H."/>
            <person name="Braasch I."/>
            <person name="Postlethwait J."/>
            <person name="Bobe J."/>
            <person name="Montfort J."/>
            <person name="Bouchez O."/>
            <person name="Begum T."/>
            <person name="Mejri S."/>
            <person name="Adams A."/>
            <person name="Chen W.-J."/>
            <person name="Guiguen Y."/>
        </authorList>
    </citation>
    <scope>NUCLEOTIDE SEQUENCE</scope>
    <source>
        <strain evidence="5">YG-15Mar2019-1</strain>
        <tissue evidence="5">Brain</tissue>
    </source>
</reference>
<evidence type="ECO:0000256" key="1">
    <source>
        <dbReference type="ARBA" id="ARBA00004308"/>
    </source>
</evidence>
<proteinExistence type="inferred from homology"/>
<comment type="similarity">
    <text evidence="2">Belongs to the gasdermin family.</text>
</comment>
<evidence type="ECO:0000259" key="4">
    <source>
        <dbReference type="Pfam" id="PF04598"/>
    </source>
</evidence>
<dbReference type="Pfam" id="PF04598">
    <property type="entry name" value="Gasdermin"/>
    <property type="match status" value="1"/>
</dbReference>
<dbReference type="AlphaFoldDB" id="A0A9D3QGQ0"/>
<evidence type="ECO:0000313" key="6">
    <source>
        <dbReference type="Proteomes" id="UP001046870"/>
    </source>
</evidence>
<evidence type="ECO:0000313" key="5">
    <source>
        <dbReference type="EMBL" id="KAG7492405.1"/>
    </source>
</evidence>
<keyword evidence="3" id="KW-0472">Membrane</keyword>
<dbReference type="GO" id="GO:0012505">
    <property type="term" value="C:endomembrane system"/>
    <property type="evidence" value="ECO:0007669"/>
    <property type="project" value="UniProtKB-SubCell"/>
</dbReference>
<comment type="subcellular location">
    <subcellularLocation>
        <location evidence="1">Endomembrane system</location>
    </subcellularLocation>
</comment>
<dbReference type="Proteomes" id="UP001046870">
    <property type="component" value="Chromosome 1"/>
</dbReference>
<keyword evidence="6" id="KW-1185">Reference proteome</keyword>
<gene>
    <name evidence="5" type="ORF">MATL_G00013870</name>
</gene>
<organism evidence="5 6">
    <name type="scientific">Megalops atlanticus</name>
    <name type="common">Tarpon</name>
    <name type="synonym">Clupea gigantea</name>
    <dbReference type="NCBI Taxonomy" id="7932"/>
    <lineage>
        <taxon>Eukaryota</taxon>
        <taxon>Metazoa</taxon>
        <taxon>Chordata</taxon>
        <taxon>Craniata</taxon>
        <taxon>Vertebrata</taxon>
        <taxon>Euteleostomi</taxon>
        <taxon>Actinopterygii</taxon>
        <taxon>Neopterygii</taxon>
        <taxon>Teleostei</taxon>
        <taxon>Elopiformes</taxon>
        <taxon>Megalopidae</taxon>
        <taxon>Megalops</taxon>
    </lineage>
</organism>
<accession>A0A9D3QGQ0</accession>
<comment type="caution">
    <text evidence="5">The sequence shown here is derived from an EMBL/GenBank/DDBJ whole genome shotgun (WGS) entry which is preliminary data.</text>
</comment>
<evidence type="ECO:0000256" key="3">
    <source>
        <dbReference type="ARBA" id="ARBA00023136"/>
    </source>
</evidence>
<sequence>MFKTVSEFLKKELDSGGELQPNANVLESKYLDVLYMVKIVESRRFLFFKEVRYLPAMIKVADLLQCEDTVDFGGHTQQDIGAMKLREEGRGSVKVKAEVDLYVGDGANFEAVMTKSASEIVLERVTVNLTKLDKSIRNR</sequence>
<dbReference type="EMBL" id="JAFDVH010000001">
    <property type="protein sequence ID" value="KAG7492405.1"/>
    <property type="molecule type" value="Genomic_DNA"/>
</dbReference>
<name>A0A9D3QGQ0_MEGAT</name>
<dbReference type="InterPro" id="IPR040460">
    <property type="entry name" value="Gasdermin_pore"/>
</dbReference>
<feature type="domain" description="Gasdermin pore forming" evidence="4">
    <location>
        <begin position="1"/>
        <end position="133"/>
    </location>
</feature>